<comment type="caution">
    <text evidence="1">The sequence shown here is derived from an EMBL/GenBank/DDBJ whole genome shotgun (WGS) entry which is preliminary data.</text>
</comment>
<proteinExistence type="predicted"/>
<evidence type="ECO:0000313" key="2">
    <source>
        <dbReference type="Proteomes" id="UP000054988"/>
    </source>
</evidence>
<organism evidence="1 2">
    <name type="scientific">Moniliophthora roreri</name>
    <name type="common">Frosty pod rot fungus</name>
    <name type="synonym">Monilia roreri</name>
    <dbReference type="NCBI Taxonomy" id="221103"/>
    <lineage>
        <taxon>Eukaryota</taxon>
        <taxon>Fungi</taxon>
        <taxon>Dikarya</taxon>
        <taxon>Basidiomycota</taxon>
        <taxon>Agaricomycotina</taxon>
        <taxon>Agaricomycetes</taxon>
        <taxon>Agaricomycetidae</taxon>
        <taxon>Agaricales</taxon>
        <taxon>Marasmiineae</taxon>
        <taxon>Marasmiaceae</taxon>
        <taxon>Moniliophthora</taxon>
    </lineage>
</organism>
<reference evidence="1 2" key="1">
    <citation type="submission" date="2015-12" db="EMBL/GenBank/DDBJ databases">
        <title>Draft genome sequence of Moniliophthora roreri, the causal agent of frosty pod rot of cacao.</title>
        <authorList>
            <person name="Aime M.C."/>
            <person name="Diaz-Valderrama J.R."/>
            <person name="Kijpornyongpan T."/>
            <person name="Phillips-Mora W."/>
        </authorList>
    </citation>
    <scope>NUCLEOTIDE SEQUENCE [LARGE SCALE GENOMIC DNA]</scope>
    <source>
        <strain evidence="1 2">MCA 2952</strain>
    </source>
</reference>
<gene>
    <name evidence="1" type="ORF">WG66_6311</name>
</gene>
<dbReference type="AlphaFoldDB" id="A0A0W0FXU8"/>
<dbReference type="Proteomes" id="UP000054988">
    <property type="component" value="Unassembled WGS sequence"/>
</dbReference>
<sequence>MEEWIIGVMKSLMSAMFDSTLLQFKALAFIALVLAFANTVQASTRTAIPARLMGSRLDTAAASPTYDNIAKVRDTAW</sequence>
<accession>A0A0W0FXU8</accession>
<dbReference type="EMBL" id="LATX01001514">
    <property type="protein sequence ID" value="KTB41113.1"/>
    <property type="molecule type" value="Genomic_DNA"/>
</dbReference>
<name>A0A0W0FXU8_MONRR</name>
<evidence type="ECO:0000313" key="1">
    <source>
        <dbReference type="EMBL" id="KTB41113.1"/>
    </source>
</evidence>
<protein>
    <submittedName>
        <fullName evidence="1">Uncharacterized protein</fullName>
    </submittedName>
</protein>